<feature type="transmembrane region" description="Helical" evidence="1">
    <location>
        <begin position="116"/>
        <end position="133"/>
    </location>
</feature>
<keyword evidence="1" id="KW-0812">Transmembrane</keyword>
<feature type="transmembrane region" description="Helical" evidence="1">
    <location>
        <begin position="264"/>
        <end position="284"/>
    </location>
</feature>
<evidence type="ECO:0000313" key="3">
    <source>
        <dbReference type="Proteomes" id="UP000034325"/>
    </source>
</evidence>
<evidence type="ECO:0000256" key="1">
    <source>
        <dbReference type="SAM" id="Phobius"/>
    </source>
</evidence>
<sequence>MSKTIKKYLTEKDKRLAVFLWLLILTFIVYRKSLGLTLYGDDWLVISKYLGGYGPGKAFGYFDPRVWISNYGFQYSISLLYKIFGENYIFYFIVSLISRAVLAFTIFLFISGIYNFKTALFGATFFAITLIGAETTDFVYNFNSYWGITAALLGLKIFLESKSLRSKLKAWVLMLIGYILVPIRLFILPFLMFLLIFFREFTTRKSVKIKNLPTILLLSSFGLFPFLILKVVDPFLGWQTNLTFMIREGTGSGLNMITQGKYDFLLTPFTTLGKMIIPLGPNMMQEKGWLVYPIFNFIRYGFVLLVLGFLFFISYFRKSAVFLSILIATVLLIFLKFFVRYQNTYNLKDFAFFSWTYFGLIMSVIFIIHFIYLLAKKNTKKLLLFLIGIVFLIAFMFPWLYIPGVIFEPQHRYLVLSSVGFSILLAITLSPAQTSQKLKIYAQTALLSLIILVHVFSVNNYFRYQLKGRNTRLNQYIFTQIQSYVPQLPSDKVTVFYFENFDPWVYENLLRASFGYHMQLIYNSKFDEQILPFSVANFNDLEKAVSDKSFTDILGYKEMPDVKNVYGFRMSDGGIENITDSTRARLSNLEK</sequence>
<gene>
    <name evidence="2" type="ORF">UT23_C0005G0048</name>
</gene>
<dbReference type="Proteomes" id="UP000034325">
    <property type="component" value="Unassembled WGS sequence"/>
</dbReference>
<evidence type="ECO:0000313" key="2">
    <source>
        <dbReference type="EMBL" id="KKQ98125.1"/>
    </source>
</evidence>
<keyword evidence="1" id="KW-0472">Membrane</keyword>
<proteinExistence type="predicted"/>
<feature type="transmembrane region" description="Helical" evidence="1">
    <location>
        <begin position="171"/>
        <end position="198"/>
    </location>
</feature>
<feature type="transmembrane region" description="Helical" evidence="1">
    <location>
        <begin position="351"/>
        <end position="375"/>
    </location>
</feature>
<feature type="transmembrane region" description="Helical" evidence="1">
    <location>
        <begin position="382"/>
        <end position="401"/>
    </location>
</feature>
<accession>A0A0G0MCU4</accession>
<evidence type="ECO:0008006" key="4">
    <source>
        <dbReference type="Google" id="ProtNLM"/>
    </source>
</evidence>
<protein>
    <recommendedName>
        <fullName evidence="4">Glycosyltransferase RgtA/B/C/D-like domain-containing protein</fullName>
    </recommendedName>
</protein>
<dbReference type="EMBL" id="LBWA01000005">
    <property type="protein sequence ID" value="KKQ98125.1"/>
    <property type="molecule type" value="Genomic_DNA"/>
</dbReference>
<dbReference type="AlphaFoldDB" id="A0A0G0MCU4"/>
<comment type="caution">
    <text evidence="2">The sequence shown here is derived from an EMBL/GenBank/DDBJ whole genome shotgun (WGS) entry which is preliminary data.</text>
</comment>
<name>A0A0G0MCU4_9BACT</name>
<feature type="transmembrane region" description="Helical" evidence="1">
    <location>
        <begin position="290"/>
        <end position="313"/>
    </location>
</feature>
<keyword evidence="1" id="KW-1133">Transmembrane helix</keyword>
<reference evidence="2 3" key="1">
    <citation type="journal article" date="2015" name="Nature">
        <title>rRNA introns, odd ribosomes, and small enigmatic genomes across a large radiation of phyla.</title>
        <authorList>
            <person name="Brown C.T."/>
            <person name="Hug L.A."/>
            <person name="Thomas B.C."/>
            <person name="Sharon I."/>
            <person name="Castelle C.J."/>
            <person name="Singh A."/>
            <person name="Wilkins M.J."/>
            <person name="Williams K.H."/>
            <person name="Banfield J.F."/>
        </authorList>
    </citation>
    <scope>NUCLEOTIDE SEQUENCE [LARGE SCALE GENOMIC DNA]</scope>
</reference>
<feature type="transmembrane region" description="Helical" evidence="1">
    <location>
        <begin position="444"/>
        <end position="462"/>
    </location>
</feature>
<feature type="transmembrane region" description="Helical" evidence="1">
    <location>
        <begin position="88"/>
        <end position="109"/>
    </location>
</feature>
<feature type="transmembrane region" description="Helical" evidence="1">
    <location>
        <begin position="210"/>
        <end position="229"/>
    </location>
</feature>
<organism evidence="2 3">
    <name type="scientific">Candidatus Woesebacteria bacterium GW2011_GWA1_39_12</name>
    <dbReference type="NCBI Taxonomy" id="1618549"/>
    <lineage>
        <taxon>Bacteria</taxon>
        <taxon>Candidatus Woeseibacteriota</taxon>
    </lineage>
</organism>
<feature type="transmembrane region" description="Helical" evidence="1">
    <location>
        <begin position="413"/>
        <end position="432"/>
    </location>
</feature>
<feature type="transmembrane region" description="Helical" evidence="1">
    <location>
        <begin position="320"/>
        <end position="339"/>
    </location>
</feature>